<dbReference type="Gene3D" id="3.90.76.10">
    <property type="entry name" value="Dipeptide-binding Protein, Domain 1"/>
    <property type="match status" value="1"/>
</dbReference>
<dbReference type="SUPFAM" id="SSF53850">
    <property type="entry name" value="Periplasmic binding protein-like II"/>
    <property type="match status" value="1"/>
</dbReference>
<sequence length="529" mass="58512">MKRRVVAVFLSLAMVAALATGCGNSGKEASGTSSDTKTESTNDKESVFIQPITSMPASLQPSTKSDDQVTKTRPVSDRLLAETADGIEYYLADSLKVSDDGKEYTLHLNEDANWSDGEPITVDDILFTIDYAGISSNGSSSANTIAGQPINFEKVDDKTLKIQLPQPYATYVRTLDQMCVLPSHAFDGDATKVNDSDYFKQPGFASSGAYVVSEINDDNIVFTARDDYYRGTPSVKKIIMKTIGSGSTSDIALENDEISYMRVTTADQLEKYKKASDEYTLYELSEARLNYLQINPASNLTDDERKAIFLALDAQEIIDAAYGTDELAQPANSLMTPDQSFYDKDCKGYSQDIETAKKLAESSGLTGKTINYKFNSDRANMEAVATVVQQQLEKIGVKVNVQGADSTTFFKSFFYMWYGSGEKDTSWDLASNGWDSERGTDLGQSLSYFNSSFGYSDEIKTLAQQINATVDQDEAKTLAKDLQQKTLDEYYQYPLTYTNYIMVSKKNVTGLDTCKIIPEFNDYLEISVK</sequence>
<accession>A0A3E4PWH0</accession>
<evidence type="ECO:0000313" key="5">
    <source>
        <dbReference type="Proteomes" id="UP000261324"/>
    </source>
</evidence>
<feature type="compositionally biased region" description="Basic and acidic residues" evidence="1">
    <location>
        <begin position="36"/>
        <end position="46"/>
    </location>
</feature>
<dbReference type="EMBL" id="QSRA01000007">
    <property type="protein sequence ID" value="RGK84389.1"/>
    <property type="molecule type" value="Genomic_DNA"/>
</dbReference>
<keyword evidence="2" id="KW-0732">Signal</keyword>
<evidence type="ECO:0000313" key="4">
    <source>
        <dbReference type="EMBL" id="RGK84389.1"/>
    </source>
</evidence>
<dbReference type="RefSeq" id="WP_117659587.1">
    <property type="nucleotide sequence ID" value="NZ_QSRA01000007.1"/>
</dbReference>
<dbReference type="PIRSF" id="PIRSF002741">
    <property type="entry name" value="MppA"/>
    <property type="match status" value="1"/>
</dbReference>
<name>A0A3E4PWH0_9FIRM</name>
<dbReference type="GO" id="GO:1904680">
    <property type="term" value="F:peptide transmembrane transporter activity"/>
    <property type="evidence" value="ECO:0007669"/>
    <property type="project" value="TreeGrafter"/>
</dbReference>
<feature type="chain" id="PRO_5038925270" evidence="2">
    <location>
        <begin position="20"/>
        <end position="529"/>
    </location>
</feature>
<dbReference type="AlphaFoldDB" id="A0A3E4PWH0"/>
<feature type="compositionally biased region" description="Polar residues" evidence="1">
    <location>
        <begin position="51"/>
        <end position="63"/>
    </location>
</feature>
<dbReference type="PROSITE" id="PS51257">
    <property type="entry name" value="PROKAR_LIPOPROTEIN"/>
    <property type="match status" value="1"/>
</dbReference>
<dbReference type="GO" id="GO:0015833">
    <property type="term" value="P:peptide transport"/>
    <property type="evidence" value="ECO:0007669"/>
    <property type="project" value="TreeGrafter"/>
</dbReference>
<gene>
    <name evidence="4" type="ORF">DXC93_06925</name>
</gene>
<feature type="signal peptide" evidence="2">
    <location>
        <begin position="1"/>
        <end position="19"/>
    </location>
</feature>
<proteinExistence type="predicted"/>
<dbReference type="PANTHER" id="PTHR30290">
    <property type="entry name" value="PERIPLASMIC BINDING COMPONENT OF ABC TRANSPORTER"/>
    <property type="match status" value="1"/>
</dbReference>
<comment type="caution">
    <text evidence="4">The sequence shown here is derived from an EMBL/GenBank/DDBJ whole genome shotgun (WGS) entry which is preliminary data.</text>
</comment>
<reference evidence="4 5" key="1">
    <citation type="submission" date="2018-08" db="EMBL/GenBank/DDBJ databases">
        <title>A genome reference for cultivated species of the human gut microbiota.</title>
        <authorList>
            <person name="Zou Y."/>
            <person name="Xue W."/>
            <person name="Luo G."/>
        </authorList>
    </citation>
    <scope>NUCLEOTIDE SEQUENCE [LARGE SCALE GENOMIC DNA]</scope>
    <source>
        <strain evidence="4 5">TF09-3</strain>
    </source>
</reference>
<feature type="compositionally biased region" description="Basic and acidic residues" evidence="1">
    <location>
        <begin position="64"/>
        <end position="77"/>
    </location>
</feature>
<dbReference type="InterPro" id="IPR030678">
    <property type="entry name" value="Peptide/Ni-bd"/>
</dbReference>
<dbReference type="GO" id="GO:0042597">
    <property type="term" value="C:periplasmic space"/>
    <property type="evidence" value="ECO:0007669"/>
    <property type="project" value="UniProtKB-ARBA"/>
</dbReference>
<dbReference type="Gene3D" id="3.10.105.10">
    <property type="entry name" value="Dipeptide-binding Protein, Domain 3"/>
    <property type="match status" value="1"/>
</dbReference>
<dbReference type="Gene3D" id="3.40.190.10">
    <property type="entry name" value="Periplasmic binding protein-like II"/>
    <property type="match status" value="1"/>
</dbReference>
<evidence type="ECO:0000256" key="1">
    <source>
        <dbReference type="SAM" id="MobiDB-lite"/>
    </source>
</evidence>
<protein>
    <submittedName>
        <fullName evidence="4">ABC transporter substrate-binding protein</fullName>
    </submittedName>
</protein>
<feature type="domain" description="Solute-binding protein family 5" evidence="3">
    <location>
        <begin position="89"/>
        <end position="453"/>
    </location>
</feature>
<dbReference type="InterPro" id="IPR039424">
    <property type="entry name" value="SBP_5"/>
</dbReference>
<organism evidence="4 5">
    <name type="scientific">Dorea formicigenerans</name>
    <dbReference type="NCBI Taxonomy" id="39486"/>
    <lineage>
        <taxon>Bacteria</taxon>
        <taxon>Bacillati</taxon>
        <taxon>Bacillota</taxon>
        <taxon>Clostridia</taxon>
        <taxon>Lachnospirales</taxon>
        <taxon>Lachnospiraceae</taxon>
        <taxon>Dorea</taxon>
    </lineage>
</organism>
<feature type="region of interest" description="Disordered" evidence="1">
    <location>
        <begin position="22"/>
        <end position="77"/>
    </location>
</feature>
<dbReference type="GO" id="GO:0043190">
    <property type="term" value="C:ATP-binding cassette (ABC) transporter complex"/>
    <property type="evidence" value="ECO:0007669"/>
    <property type="project" value="InterPro"/>
</dbReference>
<dbReference type="CDD" id="cd00995">
    <property type="entry name" value="PBP2_NikA_DppA_OppA_like"/>
    <property type="match status" value="1"/>
</dbReference>
<dbReference type="Pfam" id="PF00496">
    <property type="entry name" value="SBP_bac_5"/>
    <property type="match status" value="1"/>
</dbReference>
<evidence type="ECO:0000256" key="2">
    <source>
        <dbReference type="SAM" id="SignalP"/>
    </source>
</evidence>
<dbReference type="Proteomes" id="UP000261324">
    <property type="component" value="Unassembled WGS sequence"/>
</dbReference>
<evidence type="ECO:0000259" key="3">
    <source>
        <dbReference type="Pfam" id="PF00496"/>
    </source>
</evidence>
<dbReference type="InterPro" id="IPR000914">
    <property type="entry name" value="SBP_5_dom"/>
</dbReference>